<evidence type="ECO:0000313" key="1">
    <source>
        <dbReference type="EMBL" id="OGN17415.1"/>
    </source>
</evidence>
<dbReference type="EMBL" id="MGJZ01000010">
    <property type="protein sequence ID" value="OGN17415.1"/>
    <property type="molecule type" value="Genomic_DNA"/>
</dbReference>
<proteinExistence type="predicted"/>
<evidence type="ECO:0000313" key="2">
    <source>
        <dbReference type="Proteomes" id="UP000178117"/>
    </source>
</evidence>
<comment type="caution">
    <text evidence="1">The sequence shown here is derived from an EMBL/GenBank/DDBJ whole genome shotgun (WGS) entry which is preliminary data.</text>
</comment>
<protein>
    <submittedName>
        <fullName evidence="1">Uncharacterized protein</fullName>
    </submittedName>
</protein>
<dbReference type="Proteomes" id="UP000178117">
    <property type="component" value="Unassembled WGS sequence"/>
</dbReference>
<dbReference type="AlphaFoldDB" id="A0A1F8FWM4"/>
<reference evidence="1 2" key="1">
    <citation type="journal article" date="2016" name="Nat. Commun.">
        <title>Thousands of microbial genomes shed light on interconnected biogeochemical processes in an aquifer system.</title>
        <authorList>
            <person name="Anantharaman K."/>
            <person name="Brown C.T."/>
            <person name="Hug L.A."/>
            <person name="Sharon I."/>
            <person name="Castelle C.J."/>
            <person name="Probst A.J."/>
            <person name="Thomas B.C."/>
            <person name="Singh A."/>
            <person name="Wilkins M.J."/>
            <person name="Karaoz U."/>
            <person name="Brodie E.L."/>
            <person name="Williams K.H."/>
            <person name="Hubbard S.S."/>
            <person name="Banfield J.F."/>
        </authorList>
    </citation>
    <scope>NUCLEOTIDE SEQUENCE [LARGE SCALE GENOMIC DNA]</scope>
</reference>
<sequence>MEKPQFEQKERYKYNLLNNFESTLNAITQVEGEAWANSNKRALEKGDIGGTIFGALEALKRLPQSEQTEDSVAYTILGSGGVSRWIVVSNGDVKFSIFHDQVQPRNKTHKAEAMGFKMFE</sequence>
<organism evidence="1 2">
    <name type="scientific">Candidatus Yanofskybacteria bacterium RIFCSPHIGHO2_02_FULL_50_12</name>
    <dbReference type="NCBI Taxonomy" id="1802685"/>
    <lineage>
        <taxon>Bacteria</taxon>
        <taxon>Candidatus Yanofskyibacteriota</taxon>
    </lineage>
</organism>
<accession>A0A1F8FWM4</accession>
<gene>
    <name evidence="1" type="ORF">A3C88_01085</name>
</gene>
<name>A0A1F8FWM4_9BACT</name>
<dbReference type="STRING" id="1802685.A3C88_01085"/>